<gene>
    <name evidence="3" type="ORF">GCM10009863_28230</name>
</gene>
<dbReference type="EMBL" id="BAAARJ010000008">
    <property type="protein sequence ID" value="GAA2612866.1"/>
    <property type="molecule type" value="Genomic_DNA"/>
</dbReference>
<comment type="caution">
    <text evidence="3">The sequence shown here is derived from an EMBL/GenBank/DDBJ whole genome shotgun (WGS) entry which is preliminary data.</text>
</comment>
<evidence type="ECO:0000256" key="1">
    <source>
        <dbReference type="SAM" id="MobiDB-lite"/>
    </source>
</evidence>
<reference evidence="4" key="1">
    <citation type="journal article" date="2019" name="Int. J. Syst. Evol. Microbiol.">
        <title>The Global Catalogue of Microorganisms (GCM) 10K type strain sequencing project: providing services to taxonomists for standard genome sequencing and annotation.</title>
        <authorList>
            <consortium name="The Broad Institute Genomics Platform"/>
            <consortium name="The Broad Institute Genome Sequencing Center for Infectious Disease"/>
            <person name="Wu L."/>
            <person name="Ma J."/>
        </authorList>
    </citation>
    <scope>NUCLEOTIDE SEQUENCE [LARGE SCALE GENOMIC DNA]</scope>
    <source>
        <strain evidence="4">JCM 16373</strain>
    </source>
</reference>
<accession>A0ABP6CHU0</accession>
<keyword evidence="2" id="KW-0812">Transmembrane</keyword>
<evidence type="ECO:0000313" key="4">
    <source>
        <dbReference type="Proteomes" id="UP001501447"/>
    </source>
</evidence>
<dbReference type="Proteomes" id="UP001501447">
    <property type="component" value="Unassembled WGS sequence"/>
</dbReference>
<organism evidence="3 4">
    <name type="scientific">Streptomyces axinellae</name>
    <dbReference type="NCBI Taxonomy" id="552788"/>
    <lineage>
        <taxon>Bacteria</taxon>
        <taxon>Bacillati</taxon>
        <taxon>Actinomycetota</taxon>
        <taxon>Actinomycetes</taxon>
        <taxon>Kitasatosporales</taxon>
        <taxon>Streptomycetaceae</taxon>
        <taxon>Streptomyces</taxon>
    </lineage>
</organism>
<evidence type="ECO:0000313" key="3">
    <source>
        <dbReference type="EMBL" id="GAA2612866.1"/>
    </source>
</evidence>
<keyword evidence="4" id="KW-1185">Reference proteome</keyword>
<feature type="region of interest" description="Disordered" evidence="1">
    <location>
        <begin position="1"/>
        <end position="25"/>
    </location>
</feature>
<protein>
    <submittedName>
        <fullName evidence="3">Uncharacterized protein</fullName>
    </submittedName>
</protein>
<keyword evidence="2" id="KW-1133">Transmembrane helix</keyword>
<feature type="compositionally biased region" description="Low complexity" evidence="1">
    <location>
        <begin position="1"/>
        <end position="13"/>
    </location>
</feature>
<proteinExistence type="predicted"/>
<evidence type="ECO:0000256" key="2">
    <source>
        <dbReference type="SAM" id="Phobius"/>
    </source>
</evidence>
<feature type="transmembrane region" description="Helical" evidence="2">
    <location>
        <begin position="55"/>
        <end position="74"/>
    </location>
</feature>
<keyword evidence="2" id="KW-0472">Membrane</keyword>
<name>A0ABP6CHU0_9ACTN</name>
<sequence>MKNAKANGATAGAVSKARSAVTDAGDGAKRAAKAAEAVGTKATAGLALVKARKKITASAGGSLFALLAGAFALGRRTAVRRTGPLTRLTHGRI</sequence>